<dbReference type="InterPro" id="IPR007863">
    <property type="entry name" value="Peptidase_M16_C"/>
</dbReference>
<dbReference type="InterPro" id="IPR011249">
    <property type="entry name" value="Metalloenz_LuxS/M16"/>
</dbReference>
<dbReference type="SUPFAM" id="SSF63411">
    <property type="entry name" value="LuxS/MPP-like metallohydrolase"/>
    <property type="match status" value="2"/>
</dbReference>
<protein>
    <submittedName>
        <fullName evidence="4">Peptidase M16 family</fullName>
    </submittedName>
</protein>
<evidence type="ECO:0000313" key="4">
    <source>
        <dbReference type="EMBL" id="CAK8163547.1"/>
    </source>
</evidence>
<comment type="caution">
    <text evidence="4">The sequence shown here is derived from an EMBL/GenBank/DDBJ whole genome shotgun (WGS) entry which is preliminary data.</text>
</comment>
<feature type="chain" id="PRO_5045513445" evidence="1">
    <location>
        <begin position="21"/>
        <end position="431"/>
    </location>
</feature>
<dbReference type="InterPro" id="IPR011765">
    <property type="entry name" value="Pept_M16_N"/>
</dbReference>
<feature type="domain" description="Peptidase M16 C-terminal" evidence="3">
    <location>
        <begin position="190"/>
        <end position="364"/>
    </location>
</feature>
<evidence type="ECO:0000313" key="5">
    <source>
        <dbReference type="Proteomes" id="UP001314181"/>
    </source>
</evidence>
<dbReference type="EMBL" id="CAWVOK010000034">
    <property type="protein sequence ID" value="CAK8163547.1"/>
    <property type="molecule type" value="Genomic_DNA"/>
</dbReference>
<evidence type="ECO:0000259" key="3">
    <source>
        <dbReference type="Pfam" id="PF05193"/>
    </source>
</evidence>
<proteinExistence type="predicted"/>
<feature type="signal peptide" evidence="1">
    <location>
        <begin position="1"/>
        <end position="20"/>
    </location>
</feature>
<dbReference type="Gene3D" id="3.30.830.10">
    <property type="entry name" value="Metalloenzyme, LuxS/M16 peptidase-like"/>
    <property type="match status" value="2"/>
</dbReference>
<keyword evidence="1" id="KW-0732">Signal</keyword>
<reference evidence="4 5" key="1">
    <citation type="submission" date="2024-01" db="EMBL/GenBank/DDBJ databases">
        <authorList>
            <person name="Kunselman E."/>
        </authorList>
    </citation>
    <scope>NUCLEOTIDE SEQUENCE [LARGE SCALE GENOMIC DNA]</scope>
    <source>
        <strain evidence="4">2 abalone samples</strain>
    </source>
</reference>
<name>A0ABM9N9E1_9RICK</name>
<gene>
    <name evidence="4" type="ORF">CAXC1_80005</name>
</gene>
<feature type="domain" description="Peptidase M16 N-terminal" evidence="2">
    <location>
        <begin position="58"/>
        <end position="179"/>
    </location>
</feature>
<evidence type="ECO:0000256" key="1">
    <source>
        <dbReference type="SAM" id="SignalP"/>
    </source>
</evidence>
<dbReference type="Pfam" id="PF00675">
    <property type="entry name" value="Peptidase_M16"/>
    <property type="match status" value="1"/>
</dbReference>
<dbReference type="InterPro" id="IPR050361">
    <property type="entry name" value="MPP/UQCRC_Complex"/>
</dbReference>
<dbReference type="RefSeq" id="WP_338364865.1">
    <property type="nucleotide sequence ID" value="NZ_CAWVOK010000034.1"/>
</dbReference>
<dbReference type="PANTHER" id="PTHR11851">
    <property type="entry name" value="METALLOPROTEASE"/>
    <property type="match status" value="1"/>
</dbReference>
<dbReference type="Pfam" id="PF05193">
    <property type="entry name" value="Peptidase_M16_C"/>
    <property type="match status" value="1"/>
</dbReference>
<evidence type="ECO:0000259" key="2">
    <source>
        <dbReference type="Pfam" id="PF00675"/>
    </source>
</evidence>
<dbReference type="Proteomes" id="UP001314181">
    <property type="component" value="Unassembled WGS sequence"/>
</dbReference>
<organism evidence="4 5">
    <name type="scientific">Candidatus Xenohaliotis californiensis</name>
    <dbReference type="NCBI Taxonomy" id="84677"/>
    <lineage>
        <taxon>Bacteria</taxon>
        <taxon>Pseudomonadati</taxon>
        <taxon>Pseudomonadota</taxon>
        <taxon>Alphaproteobacteria</taxon>
        <taxon>Rickettsiales</taxon>
        <taxon>Anaplasmataceae</taxon>
        <taxon>Candidatus Xenohaliotis</taxon>
    </lineage>
</organism>
<keyword evidence="5" id="KW-1185">Reference proteome</keyword>
<sequence length="431" mass="48118">MKNVILILVLLPLSFSKAFAFSWDDVVSFKTGSGFDVMLLENHELPIISMEILLKGQGYATETKDKHGITYLAMHLLNDRLTVANPDDFYNLIDQDGIVLSFSSDVDNSKVYIKSVSSKLMNALDYLHRLIINPSITDDAMKRSKDSIEAEVLHAEESPFFILSKKTSEFAFGKHPYGRVPYGDKNSRNSITADNIKERVAAIFNTANMHISVSGDVDSKVISMALDKYLGSIPKSSISTSKIVVPTLHKSTIIEHFKYNVPQTAISFYAQGVSKSDANFYTATVLNEMLGVGLSSRLMHEIRVKRGLVYSIGTSLVEKNLYSLLIGKCSTKDPEQTIDVIKSILKSFASEELSDDEFNDIKKNITNRFLMSLMDNKTIVMYLSSLQALKLPVTFLSNYTDNINKVKMHNAMKMAKSFLDPDAFTFVTVGN</sequence>
<accession>A0ABM9N9E1</accession>